<dbReference type="GO" id="GO:0016787">
    <property type="term" value="F:hydrolase activity"/>
    <property type="evidence" value="ECO:0007669"/>
    <property type="project" value="UniProtKB-KW"/>
</dbReference>
<protein>
    <submittedName>
        <fullName evidence="2">Alpha/beta hydrolase</fullName>
    </submittedName>
</protein>
<dbReference type="InterPro" id="IPR029058">
    <property type="entry name" value="AB_hydrolase_fold"/>
</dbReference>
<keyword evidence="2" id="KW-0378">Hydrolase</keyword>
<evidence type="ECO:0000259" key="1">
    <source>
        <dbReference type="Pfam" id="PF00561"/>
    </source>
</evidence>
<sequence>MSVSRLVLTAAALYATYCALLYVFQRHLIFPALFVGSPEFSPPSTPLERLWVDIPGARVEGWLLLSPEAQAERKPLVIFAHGNGELIDIWPETFQGLTRRGLQVLLLEYPGYGRSTGKPTQRNITRAFCAAYDRLITRPDVDPSRIVFMGRSIGGGAACALAAQRPSAALVLMSTFTSLRPFAVRYLAPSFLIRDPFDNHAVVSSYPGPVLIVHGKHDAVVPYAHGKALAQVARRGRFLTYDADHNDCPPDWEAFFEALTAFLKDVRVL</sequence>
<dbReference type="SUPFAM" id="SSF53474">
    <property type="entry name" value="alpha/beta-Hydrolases"/>
    <property type="match status" value="1"/>
</dbReference>
<name>A0A831ZLL0_9BACT</name>
<dbReference type="EMBL" id="DSTK01000034">
    <property type="protein sequence ID" value="HFK97846.1"/>
    <property type="molecule type" value="Genomic_DNA"/>
</dbReference>
<dbReference type="Gene3D" id="3.40.50.1820">
    <property type="entry name" value="alpha/beta hydrolase"/>
    <property type="match status" value="1"/>
</dbReference>
<dbReference type="Pfam" id="PF00561">
    <property type="entry name" value="Abhydrolase_1"/>
    <property type="match status" value="1"/>
</dbReference>
<organism evidence="2">
    <name type="scientific">Desulfacinum infernum</name>
    <dbReference type="NCBI Taxonomy" id="35837"/>
    <lineage>
        <taxon>Bacteria</taxon>
        <taxon>Pseudomonadati</taxon>
        <taxon>Thermodesulfobacteriota</taxon>
        <taxon>Syntrophobacteria</taxon>
        <taxon>Syntrophobacterales</taxon>
        <taxon>Syntrophobacteraceae</taxon>
        <taxon>Desulfacinum</taxon>
    </lineage>
</organism>
<dbReference type="PANTHER" id="PTHR12277">
    <property type="entry name" value="ALPHA/BETA HYDROLASE DOMAIN-CONTAINING PROTEIN"/>
    <property type="match status" value="1"/>
</dbReference>
<feature type="domain" description="AB hydrolase-1" evidence="1">
    <location>
        <begin position="75"/>
        <end position="188"/>
    </location>
</feature>
<dbReference type="AlphaFoldDB" id="A0A831ZLL0"/>
<reference evidence="2" key="1">
    <citation type="journal article" date="2020" name="mSystems">
        <title>Genome- and Community-Level Interaction Insights into Carbon Utilization and Element Cycling Functions of Hydrothermarchaeota in Hydrothermal Sediment.</title>
        <authorList>
            <person name="Zhou Z."/>
            <person name="Liu Y."/>
            <person name="Xu W."/>
            <person name="Pan J."/>
            <person name="Luo Z.H."/>
            <person name="Li M."/>
        </authorList>
    </citation>
    <scope>NUCLEOTIDE SEQUENCE [LARGE SCALE GENOMIC DNA]</scope>
    <source>
        <strain evidence="2">SpSt-456</strain>
    </source>
</reference>
<comment type="caution">
    <text evidence="2">The sequence shown here is derived from an EMBL/GenBank/DDBJ whole genome shotgun (WGS) entry which is preliminary data.</text>
</comment>
<gene>
    <name evidence="2" type="ORF">ENS06_11080</name>
</gene>
<evidence type="ECO:0000313" key="2">
    <source>
        <dbReference type="EMBL" id="HFK97846.1"/>
    </source>
</evidence>
<proteinExistence type="predicted"/>
<dbReference type="PANTHER" id="PTHR12277:SF79">
    <property type="entry name" value="XAA-PRO DIPEPTIDYL-PEPTIDASE-RELATED"/>
    <property type="match status" value="1"/>
</dbReference>
<dbReference type="InterPro" id="IPR000073">
    <property type="entry name" value="AB_hydrolase_1"/>
</dbReference>
<accession>A0A831ZLL0</accession>